<dbReference type="AlphaFoldDB" id="A0A419X3K4"/>
<proteinExistence type="predicted"/>
<dbReference type="Pfam" id="PF11363">
    <property type="entry name" value="DUF3164"/>
    <property type="match status" value="1"/>
</dbReference>
<reference evidence="2 3" key="1">
    <citation type="submission" date="2018-09" db="EMBL/GenBank/DDBJ databases">
        <title>Genomic Encyclopedia of Archaeal and Bacterial Type Strains, Phase II (KMG-II): from individual species to whole genera.</title>
        <authorList>
            <person name="Goeker M."/>
        </authorList>
    </citation>
    <scope>NUCLEOTIDE SEQUENCE [LARGE SCALE GENOMIC DNA]</scope>
    <source>
        <strain evidence="2 3">DSM 21950</strain>
    </source>
</reference>
<protein>
    <submittedName>
        <fullName evidence="2">Uncharacterized protein DUF3164</fullName>
    </submittedName>
</protein>
<dbReference type="EMBL" id="RAPQ01000009">
    <property type="protein sequence ID" value="RKE02334.1"/>
    <property type="molecule type" value="Genomic_DNA"/>
</dbReference>
<dbReference type="OrthoDB" id="670235at2"/>
<evidence type="ECO:0000256" key="1">
    <source>
        <dbReference type="SAM" id="Coils"/>
    </source>
</evidence>
<evidence type="ECO:0000313" key="3">
    <source>
        <dbReference type="Proteomes" id="UP000284531"/>
    </source>
</evidence>
<keyword evidence="1" id="KW-0175">Coiled coil</keyword>
<sequence length="229" mass="26528">MDVKELSKEELKAELERREAKEKKDAEKAKQKYEGNRDDLVKKMCSAALYIHQMMKEFKSESIQKLDAFYEQAKAYGDVRSTSKGGFSLRTSDGEYKVSYDRNTQADYDERADIAEQQLREFLKHMVKKRDKDSYELITLLLERGKSGKFNPANINQLIKEENRFNDPRWVKAIQLFKESHEVRLIAYSVSFYTKNADTGKDEVIKLSLPSIPTINEQDDGESNADATD</sequence>
<name>A0A419X3K4_9BACT</name>
<feature type="coiled-coil region" evidence="1">
    <location>
        <begin position="1"/>
        <end position="43"/>
    </location>
</feature>
<evidence type="ECO:0000313" key="2">
    <source>
        <dbReference type="EMBL" id="RKE02334.1"/>
    </source>
</evidence>
<dbReference type="RefSeq" id="WP_120240213.1">
    <property type="nucleotide sequence ID" value="NZ_RAPQ01000009.1"/>
</dbReference>
<gene>
    <name evidence="2" type="ORF">BXY64_2422</name>
</gene>
<organism evidence="2 3">
    <name type="scientific">Marinifilum flexuosum</name>
    <dbReference type="NCBI Taxonomy" id="1117708"/>
    <lineage>
        <taxon>Bacteria</taxon>
        <taxon>Pseudomonadati</taxon>
        <taxon>Bacteroidota</taxon>
        <taxon>Bacteroidia</taxon>
        <taxon>Marinilabiliales</taxon>
        <taxon>Marinifilaceae</taxon>
    </lineage>
</organism>
<accession>A0A419X3K4</accession>
<dbReference type="InterPro" id="IPR021505">
    <property type="entry name" value="Phage_B3_Orf6"/>
</dbReference>
<dbReference type="Proteomes" id="UP000284531">
    <property type="component" value="Unassembled WGS sequence"/>
</dbReference>
<keyword evidence="3" id="KW-1185">Reference proteome</keyword>
<comment type="caution">
    <text evidence="2">The sequence shown here is derived from an EMBL/GenBank/DDBJ whole genome shotgun (WGS) entry which is preliminary data.</text>
</comment>